<evidence type="ECO:0000313" key="2">
    <source>
        <dbReference type="EMBL" id="KTG08216.1"/>
    </source>
</evidence>
<keyword evidence="1" id="KW-1133">Transmembrane helix</keyword>
<gene>
    <name evidence="2" type="ORF">AUR66_04305</name>
</gene>
<proteinExistence type="predicted"/>
<dbReference type="RefSeq" id="WP_058573736.1">
    <property type="nucleotide sequence ID" value="NZ_LOPV01000703.1"/>
</dbReference>
<dbReference type="OrthoDB" id="235792at2157"/>
<protein>
    <submittedName>
        <fullName evidence="2">Uncharacterized protein</fullName>
    </submittedName>
</protein>
<comment type="caution">
    <text evidence="2">The sequence shown here is derived from an EMBL/GenBank/DDBJ whole genome shotgun (WGS) entry which is preliminary data.</text>
</comment>
<feature type="transmembrane region" description="Helical" evidence="1">
    <location>
        <begin position="42"/>
        <end position="65"/>
    </location>
</feature>
<sequence>MPSIVPTPSEAAFVFVPLVVLVATSLWISQNAAARGHRFPNLLGAILAFVPVGVVAYLLVFVTNNPRRRPPTTTERWALTVLLAGAGSFLVGSVGLPPDPSSQGFWFVVTYVALLPLSHLVVYRRGYRRVTRPVARRVATLRSHE</sequence>
<keyword evidence="1" id="KW-0812">Transmembrane</keyword>
<dbReference type="Proteomes" id="UP000053157">
    <property type="component" value="Unassembled WGS sequence"/>
</dbReference>
<feature type="transmembrane region" description="Helical" evidence="1">
    <location>
        <begin position="104"/>
        <end position="123"/>
    </location>
</feature>
<feature type="transmembrane region" description="Helical" evidence="1">
    <location>
        <begin position="77"/>
        <end position="98"/>
    </location>
</feature>
<feature type="transmembrane region" description="Helical" evidence="1">
    <location>
        <begin position="12"/>
        <end position="30"/>
    </location>
</feature>
<dbReference type="EMBL" id="LOPV01000703">
    <property type="protein sequence ID" value="KTG08216.1"/>
    <property type="molecule type" value="Genomic_DNA"/>
</dbReference>
<evidence type="ECO:0000256" key="1">
    <source>
        <dbReference type="SAM" id="Phobius"/>
    </source>
</evidence>
<dbReference type="AlphaFoldDB" id="A0A0W1R528"/>
<keyword evidence="1" id="KW-0472">Membrane</keyword>
<evidence type="ECO:0000313" key="3">
    <source>
        <dbReference type="Proteomes" id="UP000053157"/>
    </source>
</evidence>
<reference evidence="2 3" key="1">
    <citation type="submission" date="2015-12" db="EMBL/GenBank/DDBJ databases">
        <title>Haloferax profundi sp. nov. isolated from the Discovery deep brine-seawater interface in the Red Sea.</title>
        <authorList>
            <person name="Zhang G."/>
            <person name="Stingl U."/>
            <person name="Rashid M."/>
        </authorList>
    </citation>
    <scope>NUCLEOTIDE SEQUENCE [LARGE SCALE GENOMIC DNA]</scope>
    <source>
        <strain evidence="2 3">SB29</strain>
    </source>
</reference>
<organism evidence="2 3">
    <name type="scientific">Haloferax profundi</name>
    <dbReference type="NCBI Taxonomy" id="1544718"/>
    <lineage>
        <taxon>Archaea</taxon>
        <taxon>Methanobacteriati</taxon>
        <taxon>Methanobacteriota</taxon>
        <taxon>Stenosarchaea group</taxon>
        <taxon>Halobacteria</taxon>
        <taxon>Halobacteriales</taxon>
        <taxon>Haloferacaceae</taxon>
        <taxon>Haloferax</taxon>
    </lineage>
</organism>
<name>A0A0W1R528_9EURY</name>
<accession>A0A0W1R528</accession>
<keyword evidence="3" id="KW-1185">Reference proteome</keyword>